<dbReference type="PROSITE" id="PS50045">
    <property type="entry name" value="SIGMA54_INTERACT_4"/>
    <property type="match status" value="1"/>
</dbReference>
<proteinExistence type="predicted"/>
<dbReference type="Pfam" id="PF02954">
    <property type="entry name" value="HTH_8"/>
    <property type="match status" value="1"/>
</dbReference>
<feature type="domain" description="Sigma-54 factor interaction" evidence="5">
    <location>
        <begin position="305"/>
        <end position="508"/>
    </location>
</feature>
<dbReference type="InterPro" id="IPR027417">
    <property type="entry name" value="P-loop_NTPase"/>
</dbReference>
<dbReference type="Proteomes" id="UP001145050">
    <property type="component" value="Unassembled WGS sequence"/>
</dbReference>
<reference evidence="6" key="1">
    <citation type="submission" date="2022-06" db="EMBL/GenBank/DDBJ databases">
        <title>Aquibacillus sp. a new bacterium isolated from soil saline samples.</title>
        <authorList>
            <person name="Galisteo C."/>
            <person name="De La Haba R."/>
            <person name="Sanchez-Porro C."/>
            <person name="Ventosa A."/>
        </authorList>
    </citation>
    <scope>NUCLEOTIDE SEQUENCE</scope>
    <source>
        <strain evidence="6">3ASR75-11</strain>
    </source>
</reference>
<keyword evidence="7" id="KW-1185">Reference proteome</keyword>
<keyword evidence="4" id="KW-0804">Transcription</keyword>
<dbReference type="Gene3D" id="3.40.50.10660">
    <property type="entry name" value="PrpR receptor domain-like"/>
    <property type="match status" value="1"/>
</dbReference>
<organism evidence="6 7">
    <name type="scientific">Terrihalobacillus insolitus</name>
    <dbReference type="NCBI Taxonomy" id="2950438"/>
    <lineage>
        <taxon>Bacteria</taxon>
        <taxon>Bacillati</taxon>
        <taxon>Bacillota</taxon>
        <taxon>Bacilli</taxon>
        <taxon>Bacillales</taxon>
        <taxon>Bacillaceae</taxon>
        <taxon>Terrihalobacillus</taxon>
    </lineage>
</organism>
<dbReference type="GO" id="GO:0043565">
    <property type="term" value="F:sequence-specific DNA binding"/>
    <property type="evidence" value="ECO:0007669"/>
    <property type="project" value="InterPro"/>
</dbReference>
<dbReference type="CDD" id="cd00009">
    <property type="entry name" value="AAA"/>
    <property type="match status" value="1"/>
</dbReference>
<dbReference type="InterPro" id="IPR058031">
    <property type="entry name" value="AAA_lid_NorR"/>
</dbReference>
<dbReference type="Pfam" id="PF25601">
    <property type="entry name" value="AAA_lid_14"/>
    <property type="match status" value="1"/>
</dbReference>
<evidence type="ECO:0000256" key="2">
    <source>
        <dbReference type="ARBA" id="ARBA00022840"/>
    </source>
</evidence>
<evidence type="ECO:0000313" key="6">
    <source>
        <dbReference type="EMBL" id="MDC3425838.1"/>
    </source>
</evidence>
<dbReference type="Gene3D" id="1.10.8.60">
    <property type="match status" value="1"/>
</dbReference>
<dbReference type="SUPFAM" id="SSF159800">
    <property type="entry name" value="PrpR receptor domain-like"/>
    <property type="match status" value="1"/>
</dbReference>
<dbReference type="GO" id="GO:0006355">
    <property type="term" value="P:regulation of DNA-templated transcription"/>
    <property type="evidence" value="ECO:0007669"/>
    <property type="project" value="InterPro"/>
</dbReference>
<dbReference type="InterPro" id="IPR009057">
    <property type="entry name" value="Homeodomain-like_sf"/>
</dbReference>
<dbReference type="InterPro" id="IPR002078">
    <property type="entry name" value="Sigma_54_int"/>
</dbReference>
<name>A0A9X3WWH8_9BACI</name>
<evidence type="ECO:0000256" key="3">
    <source>
        <dbReference type="ARBA" id="ARBA00023015"/>
    </source>
</evidence>
<evidence type="ECO:0000259" key="5">
    <source>
        <dbReference type="PROSITE" id="PS50045"/>
    </source>
</evidence>
<keyword evidence="3" id="KW-0805">Transcription regulation</keyword>
<dbReference type="Pfam" id="PF14532">
    <property type="entry name" value="Sigma54_activ_2"/>
    <property type="match status" value="1"/>
</dbReference>
<sequence length="585" mass="65502">MIKTLVIAPYPGMVELMKKYRLEQSDLDIDIEVGDLEKGLEIAKRSEELGYDVIISRGGTASLIQQHISIPVVHIDVTGYDMIRVLTLIKGMEDKAALVGFPNICQGAATLCSILDLHIKTISINSGSEVKEHLLQLKSEGYSVIIGDVVTVQAAEQIGMQGILITSGKESIMEAFEEAKRIYALFSSIRKESNLLLQTLHQLPYPIALINHDYKIQECNDRFKREIEVDPLLQDTSISGLLKRILQEGVSDSITTKIGNKIITVHGFLVGDTDNCAVLVFQRSHFGSNSEEAIFVKTNIPHTPLVGSSEFVQSTKKSIHSLTTSNRPVLIIGEPGTGKETLTETIHAERYGSNSPMVIANCDQVTEHDLDNLLESSTLQETTFTLVLKNIHLIRPTLQQHLLTTIKRIPTKASIISISEIRMGDQIEKKQFSHDLYYQLAELTIRIPPLKNRKGDIDALVQSFITELHTTFGKETVGIRSDALEKLKTYDWPGNINQLRQAIGELTFHSQGIFIEVTEVERLLSEYQRDDDVKKEEPVIPLHGTLEDMEQLIIQKVLDQEGNNQSKAAERLGINRSTLWRKLNK</sequence>
<dbReference type="AlphaFoldDB" id="A0A9X3WWH8"/>
<dbReference type="SUPFAM" id="SSF52540">
    <property type="entry name" value="P-loop containing nucleoside triphosphate hydrolases"/>
    <property type="match status" value="1"/>
</dbReference>
<keyword evidence="2" id="KW-0067">ATP-binding</keyword>
<evidence type="ECO:0000313" key="7">
    <source>
        <dbReference type="Proteomes" id="UP001145050"/>
    </source>
</evidence>
<dbReference type="Gene3D" id="3.40.50.300">
    <property type="entry name" value="P-loop containing nucleotide triphosphate hydrolases"/>
    <property type="match status" value="1"/>
</dbReference>
<dbReference type="EMBL" id="JAMQKB010000022">
    <property type="protein sequence ID" value="MDC3425838.1"/>
    <property type="molecule type" value="Genomic_DNA"/>
</dbReference>
<dbReference type="Pfam" id="PF06506">
    <property type="entry name" value="PrpR_N"/>
    <property type="match status" value="1"/>
</dbReference>
<dbReference type="InterPro" id="IPR002197">
    <property type="entry name" value="HTH_Fis"/>
</dbReference>
<dbReference type="PRINTS" id="PR01590">
    <property type="entry name" value="HTHFIS"/>
</dbReference>
<comment type="caution">
    <text evidence="6">The sequence shown here is derived from an EMBL/GenBank/DDBJ whole genome shotgun (WGS) entry which is preliminary data.</text>
</comment>
<dbReference type="InterPro" id="IPR010524">
    <property type="entry name" value="Sig_transdc_resp-reg_PrpR_N"/>
</dbReference>
<dbReference type="Gene3D" id="1.10.10.60">
    <property type="entry name" value="Homeodomain-like"/>
    <property type="match status" value="1"/>
</dbReference>
<dbReference type="Gene3D" id="3.40.50.2300">
    <property type="match status" value="1"/>
</dbReference>
<protein>
    <submittedName>
        <fullName evidence="6">PrpR N-terminal domain-containing protein</fullName>
    </submittedName>
</protein>
<dbReference type="GO" id="GO:0000156">
    <property type="term" value="F:phosphorelay response regulator activity"/>
    <property type="evidence" value="ECO:0007669"/>
    <property type="project" value="InterPro"/>
</dbReference>
<dbReference type="RefSeq" id="WP_272437656.1">
    <property type="nucleotide sequence ID" value="NZ_JAMQKB010000022.1"/>
</dbReference>
<evidence type="ECO:0000256" key="4">
    <source>
        <dbReference type="ARBA" id="ARBA00023163"/>
    </source>
</evidence>
<dbReference type="PANTHER" id="PTHR32071">
    <property type="entry name" value="TRANSCRIPTIONAL REGULATORY PROTEIN"/>
    <property type="match status" value="1"/>
</dbReference>
<dbReference type="SUPFAM" id="SSF46689">
    <property type="entry name" value="Homeodomain-like"/>
    <property type="match status" value="1"/>
</dbReference>
<dbReference type="GO" id="GO:0005524">
    <property type="term" value="F:ATP binding"/>
    <property type="evidence" value="ECO:0007669"/>
    <property type="project" value="UniProtKB-KW"/>
</dbReference>
<evidence type="ECO:0000256" key="1">
    <source>
        <dbReference type="ARBA" id="ARBA00022741"/>
    </source>
</evidence>
<accession>A0A9X3WWH8</accession>
<gene>
    <name evidence="6" type="ORF">NC797_15120</name>
</gene>
<keyword evidence="1" id="KW-0547">Nucleotide-binding</keyword>